<evidence type="ECO:0008006" key="3">
    <source>
        <dbReference type="Google" id="ProtNLM"/>
    </source>
</evidence>
<comment type="caution">
    <text evidence="1">The sequence shown here is derived from an EMBL/GenBank/DDBJ whole genome shotgun (WGS) entry which is preliminary data.</text>
</comment>
<proteinExistence type="predicted"/>
<dbReference type="Proteomes" id="UP000460157">
    <property type="component" value="Unassembled WGS sequence"/>
</dbReference>
<accession>A0A7K1UGI7</accession>
<gene>
    <name evidence="1" type="ORF">GNZ21_04005</name>
</gene>
<protein>
    <recommendedName>
        <fullName evidence="3">Antitoxin</fullName>
    </recommendedName>
</protein>
<dbReference type="Gene3D" id="1.10.1220.10">
    <property type="entry name" value="Met repressor-like"/>
    <property type="match status" value="1"/>
</dbReference>
<sequence length="70" mass="7932">MEPSHGIGGGRMKRVDVHAAQLGLSRNEYLRRLITQRLPAAQPRTTVDDLQRSAERFKDALDSQVMDNAW</sequence>
<organism evidence="1 2">
    <name type="scientific">Nesterenkonia alkaliphila</name>
    <dbReference type="NCBI Taxonomy" id="1463631"/>
    <lineage>
        <taxon>Bacteria</taxon>
        <taxon>Bacillati</taxon>
        <taxon>Actinomycetota</taxon>
        <taxon>Actinomycetes</taxon>
        <taxon>Micrococcales</taxon>
        <taxon>Micrococcaceae</taxon>
        <taxon>Nesterenkonia</taxon>
    </lineage>
</organism>
<keyword evidence="2" id="KW-1185">Reference proteome</keyword>
<dbReference type="InterPro" id="IPR013321">
    <property type="entry name" value="Arc_rbn_hlx_hlx"/>
</dbReference>
<evidence type="ECO:0000313" key="1">
    <source>
        <dbReference type="EMBL" id="MVT25532.1"/>
    </source>
</evidence>
<evidence type="ECO:0000313" key="2">
    <source>
        <dbReference type="Proteomes" id="UP000460157"/>
    </source>
</evidence>
<dbReference type="OrthoDB" id="3215765at2"/>
<dbReference type="GO" id="GO:0006355">
    <property type="term" value="P:regulation of DNA-templated transcription"/>
    <property type="evidence" value="ECO:0007669"/>
    <property type="project" value="InterPro"/>
</dbReference>
<reference evidence="1 2" key="1">
    <citation type="submission" date="2019-12" db="EMBL/GenBank/DDBJ databases">
        <title>Nesterenkonia muleiensis sp. nov., a novel actinobacterium isolated from sap of Populus euphratica.</title>
        <authorList>
            <person name="Wang R."/>
        </authorList>
    </citation>
    <scope>NUCLEOTIDE SEQUENCE [LARGE SCALE GENOMIC DNA]</scope>
    <source>
        <strain evidence="1 2">F10</strain>
    </source>
</reference>
<dbReference type="AlphaFoldDB" id="A0A7K1UGI7"/>
<name>A0A7K1UGI7_9MICC</name>
<dbReference type="EMBL" id="WRPM01000027">
    <property type="protein sequence ID" value="MVT25532.1"/>
    <property type="molecule type" value="Genomic_DNA"/>
</dbReference>